<keyword evidence="2" id="KW-1185">Reference proteome</keyword>
<sequence length="596" mass="66508">MTDPSSAIPTRRATIMISSSSISTTPSALVRLPTELLDLVLAEIGEVADDGDRNGYHIKLQTFHALTLTSKSLQTAATPWLYSEFRSEGHEHRIQPYLRTMCRNHALAGHVRSVSMAEYITRNPQPPDAAEMALFTRQVATLQSSPTWRQLGKAVGYGCYTAELVLILTLTTQVRYLRIATDDTRRLRSSRYATRECNKCPIMRTCLEIIFGSAHTNTSYRRLEHMVLFDTRNHLCDADVTHKIVSHLLSLPSLKILKCSGLGFTRDPTSYLSDAAPRSSNIEVLSLGIGNLKSVDVVQILGWAETLRDCEIHWSALYYEIRLPTDIAGLDDVDVDEDEAGGMHTDMYFRCDFDVATAALLTALTRHANSLERLIIVDLQQHGLAFRGQHPFHSLQQLHRLRELQINDQLLIRGGTWQNVSLATMLPPRLRKLVIYSIALELSDLGKILAACGDYRAPDLEDLRITFATDDADREEYFVLFDGSSSSGTRAWFLGSDTYEDGARAVFSCWERPMWPLLAALGADVRRSGLQRLFDLQCAGTEEPKEQLGLVMTAPGTDPGVDDGKDEVVAALQDMVLGEQWAELVNSHIYEPEPGI</sequence>
<name>A0AAV9JUR1_9PEZI</name>
<organism evidence="1 2">
    <name type="scientific">Oleoguttula mirabilis</name>
    <dbReference type="NCBI Taxonomy" id="1507867"/>
    <lineage>
        <taxon>Eukaryota</taxon>
        <taxon>Fungi</taxon>
        <taxon>Dikarya</taxon>
        <taxon>Ascomycota</taxon>
        <taxon>Pezizomycotina</taxon>
        <taxon>Dothideomycetes</taxon>
        <taxon>Dothideomycetidae</taxon>
        <taxon>Mycosphaerellales</taxon>
        <taxon>Teratosphaeriaceae</taxon>
        <taxon>Oleoguttula</taxon>
    </lineage>
</organism>
<protein>
    <recommendedName>
        <fullName evidence="3">F-box domain-containing protein</fullName>
    </recommendedName>
</protein>
<dbReference type="InterPro" id="IPR032675">
    <property type="entry name" value="LRR_dom_sf"/>
</dbReference>
<dbReference type="SUPFAM" id="SSF52047">
    <property type="entry name" value="RNI-like"/>
    <property type="match status" value="1"/>
</dbReference>
<dbReference type="AlphaFoldDB" id="A0AAV9JUR1"/>
<dbReference type="Proteomes" id="UP001324427">
    <property type="component" value="Unassembled WGS sequence"/>
</dbReference>
<reference evidence="1 2" key="1">
    <citation type="submission" date="2021-11" db="EMBL/GenBank/DDBJ databases">
        <title>Black yeast isolated from Biological Soil Crust.</title>
        <authorList>
            <person name="Kurbessoian T."/>
        </authorList>
    </citation>
    <scope>NUCLEOTIDE SEQUENCE [LARGE SCALE GENOMIC DNA]</scope>
    <source>
        <strain evidence="1 2">CCFEE 5522</strain>
    </source>
</reference>
<dbReference type="Gene3D" id="3.80.10.10">
    <property type="entry name" value="Ribonuclease Inhibitor"/>
    <property type="match status" value="1"/>
</dbReference>
<dbReference type="EMBL" id="JAVFHQ010000004">
    <property type="protein sequence ID" value="KAK4549401.1"/>
    <property type="molecule type" value="Genomic_DNA"/>
</dbReference>
<accession>A0AAV9JUR1</accession>
<evidence type="ECO:0000313" key="2">
    <source>
        <dbReference type="Proteomes" id="UP001324427"/>
    </source>
</evidence>
<evidence type="ECO:0008006" key="3">
    <source>
        <dbReference type="Google" id="ProtNLM"/>
    </source>
</evidence>
<comment type="caution">
    <text evidence="1">The sequence shown here is derived from an EMBL/GenBank/DDBJ whole genome shotgun (WGS) entry which is preliminary data.</text>
</comment>
<proteinExistence type="predicted"/>
<evidence type="ECO:0000313" key="1">
    <source>
        <dbReference type="EMBL" id="KAK4549401.1"/>
    </source>
</evidence>
<gene>
    <name evidence="1" type="ORF">LTR36_006398</name>
</gene>